<gene>
    <name evidence="3" type="ORF">A2W18_09790</name>
</gene>
<feature type="region of interest" description="Disordered" evidence="1">
    <location>
        <begin position="66"/>
        <end position="85"/>
    </location>
</feature>
<sequence length="167" mass="18478">MGVGYRIVTSFTALLLAAAYSLPLHAQAPTAVQPVKRHPGVGSDPFSTAQIQIERLRQTASKLRLLSEQPVSSNSAESDRSEFADHKQWLRQAEQRVNGLARQWEDQLKPLNNRNTLAPVLNLNAFFESQSATLQAKLRRESLAQAPGSERVRSSGVTARLVISKMF</sequence>
<dbReference type="EMBL" id="MFSP01000080">
    <property type="protein sequence ID" value="OGI66703.1"/>
    <property type="molecule type" value="Genomic_DNA"/>
</dbReference>
<dbReference type="Proteomes" id="UP000179076">
    <property type="component" value="Unassembled WGS sequence"/>
</dbReference>
<evidence type="ECO:0000256" key="2">
    <source>
        <dbReference type="SAM" id="SignalP"/>
    </source>
</evidence>
<accession>A0A1F6VAK9</accession>
<dbReference type="AlphaFoldDB" id="A0A1F6VAK9"/>
<reference evidence="3 4" key="1">
    <citation type="journal article" date="2016" name="Nat. Commun.">
        <title>Thousands of microbial genomes shed light on interconnected biogeochemical processes in an aquifer system.</title>
        <authorList>
            <person name="Anantharaman K."/>
            <person name="Brown C.T."/>
            <person name="Hug L.A."/>
            <person name="Sharon I."/>
            <person name="Castelle C.J."/>
            <person name="Probst A.J."/>
            <person name="Thomas B.C."/>
            <person name="Singh A."/>
            <person name="Wilkins M.J."/>
            <person name="Karaoz U."/>
            <person name="Brodie E.L."/>
            <person name="Williams K.H."/>
            <person name="Hubbard S.S."/>
            <person name="Banfield J.F."/>
        </authorList>
    </citation>
    <scope>NUCLEOTIDE SEQUENCE [LARGE SCALE GENOMIC DNA]</scope>
</reference>
<feature type="chain" id="PRO_5009527200" evidence="2">
    <location>
        <begin position="27"/>
        <end position="167"/>
    </location>
</feature>
<comment type="caution">
    <text evidence="3">The sequence shown here is derived from an EMBL/GenBank/DDBJ whole genome shotgun (WGS) entry which is preliminary data.</text>
</comment>
<protein>
    <submittedName>
        <fullName evidence="3">Uncharacterized protein</fullName>
    </submittedName>
</protein>
<name>A0A1F6VAK9_9PROT</name>
<proteinExistence type="predicted"/>
<evidence type="ECO:0000313" key="4">
    <source>
        <dbReference type="Proteomes" id="UP000179076"/>
    </source>
</evidence>
<evidence type="ECO:0000313" key="3">
    <source>
        <dbReference type="EMBL" id="OGI66703.1"/>
    </source>
</evidence>
<keyword evidence="2" id="KW-0732">Signal</keyword>
<evidence type="ECO:0000256" key="1">
    <source>
        <dbReference type="SAM" id="MobiDB-lite"/>
    </source>
</evidence>
<organism evidence="3 4">
    <name type="scientific">Candidatus Muproteobacteria bacterium RBG_16_60_9</name>
    <dbReference type="NCBI Taxonomy" id="1817755"/>
    <lineage>
        <taxon>Bacteria</taxon>
        <taxon>Pseudomonadati</taxon>
        <taxon>Pseudomonadota</taxon>
        <taxon>Candidatus Muproteobacteria</taxon>
    </lineage>
</organism>
<feature type="signal peptide" evidence="2">
    <location>
        <begin position="1"/>
        <end position="26"/>
    </location>
</feature>